<comment type="caution">
    <text evidence="1">The sequence shown here is derived from an EMBL/GenBank/DDBJ whole genome shotgun (WGS) entry which is preliminary data.</text>
</comment>
<accession>A0A821TYX5</accession>
<sequence>MHNYDYDPLQELQRMYDNIGSSTKPIQSKKAKCFQVETHVNTTSEQPIDRDLQ</sequence>
<dbReference type="Proteomes" id="UP000663848">
    <property type="component" value="Unassembled WGS sequence"/>
</dbReference>
<reference evidence="1" key="1">
    <citation type="submission" date="2021-02" db="EMBL/GenBank/DDBJ databases">
        <authorList>
            <person name="Nowell W R."/>
        </authorList>
    </citation>
    <scope>NUCLEOTIDE SEQUENCE</scope>
</reference>
<evidence type="ECO:0000313" key="2">
    <source>
        <dbReference type="Proteomes" id="UP000663848"/>
    </source>
</evidence>
<dbReference type="AlphaFoldDB" id="A0A821TYX5"/>
<evidence type="ECO:0000313" key="1">
    <source>
        <dbReference type="EMBL" id="CAF4883665.1"/>
    </source>
</evidence>
<proteinExistence type="predicted"/>
<gene>
    <name evidence="1" type="ORF">QYT958_LOCUS29551</name>
</gene>
<protein>
    <submittedName>
        <fullName evidence="1">Uncharacterized protein</fullName>
    </submittedName>
</protein>
<dbReference type="EMBL" id="CAJOBR010008746">
    <property type="protein sequence ID" value="CAF4883665.1"/>
    <property type="molecule type" value="Genomic_DNA"/>
</dbReference>
<organism evidence="1 2">
    <name type="scientific">Rotaria socialis</name>
    <dbReference type="NCBI Taxonomy" id="392032"/>
    <lineage>
        <taxon>Eukaryota</taxon>
        <taxon>Metazoa</taxon>
        <taxon>Spiralia</taxon>
        <taxon>Gnathifera</taxon>
        <taxon>Rotifera</taxon>
        <taxon>Eurotatoria</taxon>
        <taxon>Bdelloidea</taxon>
        <taxon>Philodinida</taxon>
        <taxon>Philodinidae</taxon>
        <taxon>Rotaria</taxon>
    </lineage>
</organism>
<feature type="non-terminal residue" evidence="1">
    <location>
        <position position="53"/>
    </location>
</feature>
<name>A0A821TYX5_9BILA</name>